<gene>
    <name evidence="2" type="ORF">QR98_0025280</name>
</gene>
<dbReference type="Proteomes" id="UP000616769">
    <property type="component" value="Unassembled WGS sequence"/>
</dbReference>
<name>A0A131ZZ01_SARSC</name>
<feature type="compositionally biased region" description="Acidic residues" evidence="1">
    <location>
        <begin position="422"/>
        <end position="432"/>
    </location>
</feature>
<evidence type="ECO:0000313" key="2">
    <source>
        <dbReference type="EMBL" id="KPM04088.1"/>
    </source>
</evidence>
<dbReference type="EMBL" id="JXLN01007333">
    <property type="protein sequence ID" value="KPM04088.1"/>
    <property type="molecule type" value="Genomic_DNA"/>
</dbReference>
<sequence length="478" mass="55010">MRHAYRNQPRSYPKQQRQPISSNSPQYHQNQHQYGTGIRAAVQTRHSIEFRDVPAQQTIHEIPIIMVGARSVPLNILFQSRSSQLHIQNEHEPAQGSVQETSSEDQPHHLIHRVSKPIIQEVFEIIRPYRKITQEVVPVQEEIQTVVARAVDNKYVPAYNQFNEKNIENPTSNAYPSSGVNQLQEPFSPVSLQSYGLIPQQLEQQPLKSIPKESDYSFLPVNSESIQSYMSPKDSDFIWKLLEPKIFSSTIENKDYGTQPSSLSKSMGTESYLFAPLSLETIFDKSNNPIVSQSPRTILIETIERPQPINLIFRSLSSQLNLIQDHQESNDEESNEREHYELIKNERPIRMILNITKPIIQEVNEMIVPIRNIRQQIQPIQEFIETKVMREQFGFEANHFAVRNPNEHHHRQQQQQQHGDVNEDDGSEELNSNDESNSTSNNNNIDGSHHNESGDVNPNNQNATIVQGLVHLNKRNDI</sequence>
<feature type="compositionally biased region" description="Polar residues" evidence="1">
    <location>
        <begin position="8"/>
        <end position="32"/>
    </location>
</feature>
<proteinExistence type="predicted"/>
<feature type="compositionally biased region" description="Low complexity" evidence="1">
    <location>
        <begin position="433"/>
        <end position="446"/>
    </location>
</feature>
<evidence type="ECO:0000256" key="1">
    <source>
        <dbReference type="SAM" id="MobiDB-lite"/>
    </source>
</evidence>
<dbReference type="VEuPathDB" id="VectorBase:SSCA001204"/>
<feature type="region of interest" description="Disordered" evidence="1">
    <location>
        <begin position="1"/>
        <end position="32"/>
    </location>
</feature>
<dbReference type="AlphaFoldDB" id="A0A131ZZ01"/>
<comment type="caution">
    <text evidence="2">The sequence shown here is derived from an EMBL/GenBank/DDBJ whole genome shotgun (WGS) entry which is preliminary data.</text>
</comment>
<organism evidence="2 3">
    <name type="scientific">Sarcoptes scabiei</name>
    <name type="common">Itch mite</name>
    <name type="synonym">Acarus scabiei</name>
    <dbReference type="NCBI Taxonomy" id="52283"/>
    <lineage>
        <taxon>Eukaryota</taxon>
        <taxon>Metazoa</taxon>
        <taxon>Ecdysozoa</taxon>
        <taxon>Arthropoda</taxon>
        <taxon>Chelicerata</taxon>
        <taxon>Arachnida</taxon>
        <taxon>Acari</taxon>
        <taxon>Acariformes</taxon>
        <taxon>Sarcoptiformes</taxon>
        <taxon>Astigmata</taxon>
        <taxon>Psoroptidia</taxon>
        <taxon>Sarcoptoidea</taxon>
        <taxon>Sarcoptidae</taxon>
        <taxon>Sarcoptinae</taxon>
        <taxon>Sarcoptes</taxon>
    </lineage>
</organism>
<evidence type="ECO:0000313" key="3">
    <source>
        <dbReference type="Proteomes" id="UP000616769"/>
    </source>
</evidence>
<feature type="region of interest" description="Disordered" evidence="1">
    <location>
        <begin position="406"/>
        <end position="461"/>
    </location>
</feature>
<protein>
    <submittedName>
        <fullName evidence="2">DFP2-like protein 11</fullName>
    </submittedName>
</protein>
<accession>A0A131ZZ01</accession>
<reference evidence="2 3" key="1">
    <citation type="journal article" date="2015" name="Parasit. Vectors">
        <title>Draft genome of the scabies mite.</title>
        <authorList>
            <person name="Rider S.D.Jr."/>
            <person name="Morgan M.S."/>
            <person name="Arlian L.G."/>
        </authorList>
    </citation>
    <scope>NUCLEOTIDE SEQUENCE [LARGE SCALE GENOMIC DNA]</scope>
    <source>
        <strain evidence="2">Arlian Lab</strain>
    </source>
</reference>